<keyword evidence="1" id="KW-0812">Transmembrane</keyword>
<sequence length="169" mass="17598">MESRAKFLGHPLHQMLIVFPLGLLVTSVVFDGIHYFGGRDPRWADISYWMIASGLIGGVVAAVPGWIDWFAIPGGTRAKAVGLWHGLGNALGVIGLFGLSWILRWDDPGAPSGLALLLSVGGLLVGGVTAWLGGELVDRLGVGVDPGAHLDAPNSLTHAAPGRGASRHA</sequence>
<proteinExistence type="predicted"/>
<accession>A0A518H1E3</accession>
<feature type="transmembrane region" description="Helical" evidence="1">
    <location>
        <begin position="83"/>
        <end position="102"/>
    </location>
</feature>
<dbReference type="EMBL" id="CP036426">
    <property type="protein sequence ID" value="QDV34641.1"/>
    <property type="molecule type" value="Genomic_DNA"/>
</dbReference>
<protein>
    <recommendedName>
        <fullName evidence="2">DUF2231 domain-containing protein</fullName>
    </recommendedName>
</protein>
<dbReference type="RefSeq" id="WP_145269671.1">
    <property type="nucleotide sequence ID" value="NZ_CP036426.1"/>
</dbReference>
<feature type="transmembrane region" description="Helical" evidence="1">
    <location>
        <begin position="48"/>
        <end position="71"/>
    </location>
</feature>
<feature type="domain" description="DUF2231" evidence="2">
    <location>
        <begin position="9"/>
        <end position="146"/>
    </location>
</feature>
<organism evidence="3 4">
    <name type="scientific">Tautonia plasticadhaerens</name>
    <dbReference type="NCBI Taxonomy" id="2527974"/>
    <lineage>
        <taxon>Bacteria</taxon>
        <taxon>Pseudomonadati</taxon>
        <taxon>Planctomycetota</taxon>
        <taxon>Planctomycetia</taxon>
        <taxon>Isosphaerales</taxon>
        <taxon>Isosphaeraceae</taxon>
        <taxon>Tautonia</taxon>
    </lineage>
</organism>
<evidence type="ECO:0000313" key="3">
    <source>
        <dbReference type="EMBL" id="QDV34641.1"/>
    </source>
</evidence>
<keyword evidence="4" id="KW-1185">Reference proteome</keyword>
<feature type="transmembrane region" description="Helical" evidence="1">
    <location>
        <begin position="114"/>
        <end position="133"/>
    </location>
</feature>
<gene>
    <name evidence="3" type="ORF">ElP_25330</name>
</gene>
<name>A0A518H1E3_9BACT</name>
<dbReference type="InterPro" id="IPR019251">
    <property type="entry name" value="DUF2231_TM"/>
</dbReference>
<evidence type="ECO:0000256" key="1">
    <source>
        <dbReference type="SAM" id="Phobius"/>
    </source>
</evidence>
<evidence type="ECO:0000259" key="2">
    <source>
        <dbReference type="Pfam" id="PF09990"/>
    </source>
</evidence>
<dbReference type="AlphaFoldDB" id="A0A518H1E3"/>
<feature type="transmembrane region" description="Helical" evidence="1">
    <location>
        <begin position="12"/>
        <end position="36"/>
    </location>
</feature>
<dbReference type="KEGG" id="tpla:ElP_25330"/>
<keyword evidence="1" id="KW-1133">Transmembrane helix</keyword>
<dbReference type="Proteomes" id="UP000317835">
    <property type="component" value="Chromosome"/>
</dbReference>
<dbReference type="Pfam" id="PF09990">
    <property type="entry name" value="DUF2231"/>
    <property type="match status" value="1"/>
</dbReference>
<evidence type="ECO:0000313" key="4">
    <source>
        <dbReference type="Proteomes" id="UP000317835"/>
    </source>
</evidence>
<reference evidence="3 4" key="1">
    <citation type="submission" date="2019-02" db="EMBL/GenBank/DDBJ databases">
        <title>Deep-cultivation of Planctomycetes and their phenomic and genomic characterization uncovers novel biology.</title>
        <authorList>
            <person name="Wiegand S."/>
            <person name="Jogler M."/>
            <person name="Boedeker C."/>
            <person name="Pinto D."/>
            <person name="Vollmers J."/>
            <person name="Rivas-Marin E."/>
            <person name="Kohn T."/>
            <person name="Peeters S.H."/>
            <person name="Heuer A."/>
            <person name="Rast P."/>
            <person name="Oberbeckmann S."/>
            <person name="Bunk B."/>
            <person name="Jeske O."/>
            <person name="Meyerdierks A."/>
            <person name="Storesund J.E."/>
            <person name="Kallscheuer N."/>
            <person name="Luecker S."/>
            <person name="Lage O.M."/>
            <person name="Pohl T."/>
            <person name="Merkel B.J."/>
            <person name="Hornburger P."/>
            <person name="Mueller R.-W."/>
            <person name="Bruemmer F."/>
            <person name="Labrenz M."/>
            <person name="Spormann A.M."/>
            <person name="Op den Camp H."/>
            <person name="Overmann J."/>
            <person name="Amann R."/>
            <person name="Jetten M.S.M."/>
            <person name="Mascher T."/>
            <person name="Medema M.H."/>
            <person name="Devos D.P."/>
            <person name="Kaster A.-K."/>
            <person name="Ovreas L."/>
            <person name="Rohde M."/>
            <person name="Galperin M.Y."/>
            <person name="Jogler C."/>
        </authorList>
    </citation>
    <scope>NUCLEOTIDE SEQUENCE [LARGE SCALE GENOMIC DNA]</scope>
    <source>
        <strain evidence="3 4">ElP</strain>
    </source>
</reference>
<keyword evidence="1" id="KW-0472">Membrane</keyword>
<dbReference type="OrthoDB" id="593800at2"/>